<protein>
    <submittedName>
        <fullName evidence="2">YopX family protein</fullName>
    </submittedName>
</protein>
<dbReference type="SUPFAM" id="SSF159006">
    <property type="entry name" value="YopX-like"/>
    <property type="match status" value="1"/>
</dbReference>
<dbReference type="InterPro" id="IPR019096">
    <property type="entry name" value="YopX_protein"/>
</dbReference>
<evidence type="ECO:0000313" key="3">
    <source>
        <dbReference type="Proteomes" id="UP001056500"/>
    </source>
</evidence>
<dbReference type="Proteomes" id="UP001056500">
    <property type="component" value="Chromosome"/>
</dbReference>
<reference evidence="2" key="1">
    <citation type="submission" date="2022-06" db="EMBL/GenBank/DDBJ databases">
        <title>Genome sequencing of Brevibacillus sp. BB3-R1.</title>
        <authorList>
            <person name="Heo J."/>
            <person name="Lee D."/>
            <person name="Won M."/>
            <person name="Han B.-H."/>
            <person name="Hong S.-B."/>
            <person name="Kwon S.-W."/>
        </authorList>
    </citation>
    <scope>NUCLEOTIDE SEQUENCE</scope>
    <source>
        <strain evidence="2">BB3-R1</strain>
    </source>
</reference>
<evidence type="ECO:0000259" key="1">
    <source>
        <dbReference type="Pfam" id="PF09643"/>
    </source>
</evidence>
<accession>A0ABY4WGC8</accession>
<feature type="domain" description="YopX protein" evidence="1">
    <location>
        <begin position="8"/>
        <end position="120"/>
    </location>
</feature>
<keyword evidence="3" id="KW-1185">Reference proteome</keyword>
<organism evidence="2 3">
    <name type="scientific">Brevibacillus ruminantium</name>
    <dbReference type="NCBI Taxonomy" id="2950604"/>
    <lineage>
        <taxon>Bacteria</taxon>
        <taxon>Bacillati</taxon>
        <taxon>Bacillota</taxon>
        <taxon>Bacilli</taxon>
        <taxon>Bacillales</taxon>
        <taxon>Paenibacillaceae</taxon>
        <taxon>Brevibacillus</taxon>
    </lineage>
</organism>
<name>A0ABY4WGC8_9BACL</name>
<sequence>MQAGREIKFQVWDQDTRKMWTWEDIIEAESAMFITLLEFLQQDQFIKRQFTGLRDKNGKEIYEGDIALIYGDRCVIEYDSKSASYVARTKIDSYWALDEETFKLGVEVIGNIYENPDLLEVGK</sequence>
<dbReference type="Pfam" id="PF09643">
    <property type="entry name" value="YopX"/>
    <property type="match status" value="1"/>
</dbReference>
<dbReference type="InterPro" id="IPR023385">
    <property type="entry name" value="YopX-like_C"/>
</dbReference>
<gene>
    <name evidence="2" type="ORF">NDK47_24170</name>
</gene>
<dbReference type="EMBL" id="CP098755">
    <property type="protein sequence ID" value="USG65183.1"/>
    <property type="molecule type" value="Genomic_DNA"/>
</dbReference>
<dbReference type="Gene3D" id="2.30.30.290">
    <property type="entry name" value="YopX-like domains"/>
    <property type="match status" value="1"/>
</dbReference>
<proteinExistence type="predicted"/>
<evidence type="ECO:0000313" key="2">
    <source>
        <dbReference type="EMBL" id="USG65183.1"/>
    </source>
</evidence>
<dbReference type="RefSeq" id="WP_251872285.1">
    <property type="nucleotide sequence ID" value="NZ_CP098755.1"/>
</dbReference>